<evidence type="ECO:0000313" key="3">
    <source>
        <dbReference type="Proteomes" id="UP001150569"/>
    </source>
</evidence>
<reference evidence="2" key="1">
    <citation type="submission" date="2022-07" db="EMBL/GenBank/DDBJ databases">
        <title>Phylogenomic reconstructions and comparative analyses of Kickxellomycotina fungi.</title>
        <authorList>
            <person name="Reynolds N.K."/>
            <person name="Stajich J.E."/>
            <person name="Barry K."/>
            <person name="Grigoriev I.V."/>
            <person name="Crous P."/>
            <person name="Smith M.E."/>
        </authorList>
    </citation>
    <scope>NUCLEOTIDE SEQUENCE</scope>
    <source>
        <strain evidence="2">RSA 861</strain>
    </source>
</reference>
<feature type="compositionally biased region" description="Pro residues" evidence="1">
    <location>
        <begin position="318"/>
        <end position="328"/>
    </location>
</feature>
<feature type="compositionally biased region" description="Polar residues" evidence="1">
    <location>
        <begin position="63"/>
        <end position="74"/>
    </location>
</feature>
<proteinExistence type="predicted"/>
<gene>
    <name evidence="2" type="ORF">IWQ60_008537</name>
</gene>
<keyword evidence="3" id="KW-1185">Reference proteome</keyword>
<feature type="region of interest" description="Disordered" evidence="1">
    <location>
        <begin position="17"/>
        <end position="135"/>
    </location>
</feature>
<evidence type="ECO:0000256" key="1">
    <source>
        <dbReference type="SAM" id="MobiDB-lite"/>
    </source>
</evidence>
<sequence>MEPDRAEPSVLLALADAAQRARKDPSATMELDRADSPPPTLAPLRHVASTTTLASTATLSGGHHTSQGSITLPSISHLRLDPSPDPPVRRPGSHRKTNSMSICSLIDPAEETTRQTLHRKRPSQADLTGLAKSPRLPELPPVRFWTATTAADAGPVHEKPPPPLVEGSLGLPVSRHHPLHDETRRLPSLAGGALASHRRHQSWSVGQHTDPAAYAPGAEPHRPSAHVRRGPPTYVPAASHVATALRRTEQRLRPNVAHAFIAYMIFSDQLRTGTAQPTRRSSHAHSQSQSDTTLPGGLGLNPSHTRSKTVAACHRPTIPTPPGHPPLAPEATYSSAAAPLAGYHLSSAAHARSVSMSGAGRSFLGPRSNLPPRRHLGPDLSPEPTVLAYSRP</sequence>
<dbReference type="EMBL" id="JANBPT010000645">
    <property type="protein sequence ID" value="KAJ1915168.1"/>
    <property type="molecule type" value="Genomic_DNA"/>
</dbReference>
<feature type="compositionally biased region" description="Basic and acidic residues" evidence="1">
    <location>
        <begin position="19"/>
        <end position="35"/>
    </location>
</feature>
<accession>A0A9W7ZRM0</accession>
<feature type="region of interest" description="Disordered" evidence="1">
    <location>
        <begin position="273"/>
        <end position="331"/>
    </location>
</feature>
<protein>
    <submittedName>
        <fullName evidence="2">Uncharacterized protein</fullName>
    </submittedName>
</protein>
<evidence type="ECO:0000313" key="2">
    <source>
        <dbReference type="EMBL" id="KAJ1915168.1"/>
    </source>
</evidence>
<comment type="caution">
    <text evidence="2">The sequence shown here is derived from an EMBL/GenBank/DDBJ whole genome shotgun (WGS) entry which is preliminary data.</text>
</comment>
<organism evidence="2 3">
    <name type="scientific">Tieghemiomyces parasiticus</name>
    <dbReference type="NCBI Taxonomy" id="78921"/>
    <lineage>
        <taxon>Eukaryota</taxon>
        <taxon>Fungi</taxon>
        <taxon>Fungi incertae sedis</taxon>
        <taxon>Zoopagomycota</taxon>
        <taxon>Kickxellomycotina</taxon>
        <taxon>Dimargaritomycetes</taxon>
        <taxon>Dimargaritales</taxon>
        <taxon>Dimargaritaceae</taxon>
        <taxon>Tieghemiomyces</taxon>
    </lineage>
</organism>
<dbReference type="AlphaFoldDB" id="A0A9W7ZRM0"/>
<name>A0A9W7ZRM0_9FUNG</name>
<dbReference type="OrthoDB" id="5650219at2759"/>
<feature type="region of interest" description="Disordered" evidence="1">
    <location>
        <begin position="350"/>
        <end position="392"/>
    </location>
</feature>
<dbReference type="Proteomes" id="UP001150569">
    <property type="component" value="Unassembled WGS sequence"/>
</dbReference>
<feature type="compositionally biased region" description="Low complexity" evidence="1">
    <location>
        <begin position="48"/>
        <end position="60"/>
    </location>
</feature>